<dbReference type="EMBL" id="QSQQ01000004">
    <property type="protein sequence ID" value="RGK49446.1"/>
    <property type="molecule type" value="Genomic_DNA"/>
</dbReference>
<proteinExistence type="inferred from homology"/>
<dbReference type="GO" id="GO:0043546">
    <property type="term" value="F:molybdopterin cofactor binding"/>
    <property type="evidence" value="ECO:0007669"/>
    <property type="project" value="InterPro"/>
</dbReference>
<sequence length="702" mass="76933">MGGSIMVKNGTCGLCQGGCAVVYTIENGKIVKAEPDKESPKGRLCPRGALVPDILYGEERIKHPLIRVGERGEGKFRECSWEEAVDKAAELLKKTADTYGGRSLASYYGRGILGLPVTRLCGKGDGSGKGKFLINLGSVNDMNCSSICNLASSTVTPGTLMGLNTRMMVQEIEESDYIISWGKNSASDDGPQVMLHRIKEAQKRGAKLIVIDPRQEGLGKIADWWIPITPGSDGALALAMLKLIIDSGHYDHEFVEKYTRGFEEFKAYLDTQTMEQLSKWCGISVTDIEKLTDIFCSTAKIPLVAYTGLEYQLSAIQNNRAIFVLWAITGKLDAPGAIYLNAKGLETPKLFEIPEDDKPIGADEFPLFYKFSGLGQFSRFPKAVLEDEPYPVRGLMILGGSPVLSFPDSKSWREAYKKLDCLIVLDRYFTEDARYADVVFPACSLFEVPKAVPGPEGPHIVEPLIEPVGESKNDVLIMGAIAKKLGFGDKLPQTEEELRSWLLSGTAPYAGDFGTSADQKKEKHYKKYETGELRADGKPGFPTPSGKLEICSTILEENGFVPYPEYKDVRSIPELAGKEYPFTMTSGARSNNRMGVFGANLDKIAEIEPYPFVDINAEDAKEIGIEDGDMVKVTTPFANGTFKAKIRGIARHAIHIPHGGGSAYMAEPWKNGNVNDLCSLDYADPMTGFVLIKSVPCRVEKV</sequence>
<dbReference type="SUPFAM" id="SSF53706">
    <property type="entry name" value="Formate dehydrogenase/DMSO reductase, domains 1-3"/>
    <property type="match status" value="1"/>
</dbReference>
<dbReference type="PROSITE" id="PS51669">
    <property type="entry name" value="4FE4S_MOW_BIS_MGD"/>
    <property type="match status" value="1"/>
</dbReference>
<dbReference type="Proteomes" id="UP000261208">
    <property type="component" value="Unassembled WGS sequence"/>
</dbReference>
<dbReference type="InterPro" id="IPR006963">
    <property type="entry name" value="Mopterin_OxRdtase_4Fe-4S_dom"/>
</dbReference>
<dbReference type="GO" id="GO:0046872">
    <property type="term" value="F:metal ion binding"/>
    <property type="evidence" value="ECO:0007669"/>
    <property type="project" value="UniProtKB-KW"/>
</dbReference>
<dbReference type="InterPro" id="IPR006656">
    <property type="entry name" value="Mopterin_OxRdtase"/>
</dbReference>
<dbReference type="PANTHER" id="PTHR43742">
    <property type="entry name" value="TRIMETHYLAMINE-N-OXIDE REDUCTASE"/>
    <property type="match status" value="1"/>
</dbReference>
<dbReference type="Gene3D" id="2.40.40.20">
    <property type="match status" value="1"/>
</dbReference>
<dbReference type="GO" id="GO:0016491">
    <property type="term" value="F:oxidoreductase activity"/>
    <property type="evidence" value="ECO:0007669"/>
    <property type="project" value="InterPro"/>
</dbReference>
<dbReference type="Gene3D" id="2.20.25.90">
    <property type="entry name" value="ADC-like domains"/>
    <property type="match status" value="1"/>
</dbReference>
<dbReference type="Gene3D" id="3.40.228.10">
    <property type="entry name" value="Dimethylsulfoxide Reductase, domain 2"/>
    <property type="match status" value="1"/>
</dbReference>
<evidence type="ECO:0000256" key="4">
    <source>
        <dbReference type="ARBA" id="ARBA00023014"/>
    </source>
</evidence>
<protein>
    <recommendedName>
        <fullName evidence="5">4Fe-4S Mo/W bis-MGD-type domain-containing protein</fullName>
    </recommendedName>
</protein>
<comment type="caution">
    <text evidence="6">The sequence shown here is derived from an EMBL/GenBank/DDBJ whole genome shotgun (WGS) entry which is preliminary data.</text>
</comment>
<dbReference type="Pfam" id="PF00384">
    <property type="entry name" value="Molybdopterin"/>
    <property type="match status" value="1"/>
</dbReference>
<dbReference type="SMART" id="SM00926">
    <property type="entry name" value="Molybdop_Fe4S4"/>
    <property type="match status" value="1"/>
</dbReference>
<dbReference type="SUPFAM" id="SSF50692">
    <property type="entry name" value="ADC-like"/>
    <property type="match status" value="1"/>
</dbReference>
<evidence type="ECO:0000256" key="1">
    <source>
        <dbReference type="ARBA" id="ARBA00010312"/>
    </source>
</evidence>
<dbReference type="InterPro" id="IPR050612">
    <property type="entry name" value="Prok_Mopterin_Oxidored"/>
</dbReference>
<dbReference type="InterPro" id="IPR006657">
    <property type="entry name" value="MoPterin_dinucl-bd_dom"/>
</dbReference>
<organism evidence="6 7">
    <name type="scientific">Dorea formicigenerans</name>
    <dbReference type="NCBI Taxonomy" id="39486"/>
    <lineage>
        <taxon>Bacteria</taxon>
        <taxon>Bacillati</taxon>
        <taxon>Bacillota</taxon>
        <taxon>Clostridia</taxon>
        <taxon>Lachnospirales</taxon>
        <taxon>Lachnospiraceae</taxon>
        <taxon>Dorea</taxon>
    </lineage>
</organism>
<dbReference type="Pfam" id="PF01568">
    <property type="entry name" value="Molydop_binding"/>
    <property type="match status" value="1"/>
</dbReference>
<dbReference type="GO" id="GO:0051536">
    <property type="term" value="F:iron-sulfur cluster binding"/>
    <property type="evidence" value="ECO:0007669"/>
    <property type="project" value="UniProtKB-KW"/>
</dbReference>
<evidence type="ECO:0000256" key="2">
    <source>
        <dbReference type="ARBA" id="ARBA00022723"/>
    </source>
</evidence>
<name>A0A3E4MIY0_9FIRM</name>
<evidence type="ECO:0000313" key="6">
    <source>
        <dbReference type="EMBL" id="RGK49446.1"/>
    </source>
</evidence>
<dbReference type="Pfam" id="PF04879">
    <property type="entry name" value="Molybdop_Fe4S4"/>
    <property type="match status" value="1"/>
</dbReference>
<gene>
    <name evidence="6" type="ORF">DXD10_04720</name>
</gene>
<keyword evidence="3" id="KW-0408">Iron</keyword>
<dbReference type="Gene3D" id="3.40.50.740">
    <property type="match status" value="1"/>
</dbReference>
<dbReference type="AlphaFoldDB" id="A0A3E4MIY0"/>
<comment type="similarity">
    <text evidence="1">Belongs to the prokaryotic molybdopterin-containing oxidoreductase family.</text>
</comment>
<feature type="domain" description="4Fe-4S Mo/W bis-MGD-type" evidence="5">
    <location>
        <begin position="5"/>
        <end position="59"/>
    </location>
</feature>
<reference evidence="6 7" key="1">
    <citation type="submission" date="2018-08" db="EMBL/GenBank/DDBJ databases">
        <title>A genome reference for cultivated species of the human gut microbiota.</title>
        <authorList>
            <person name="Zou Y."/>
            <person name="Xue W."/>
            <person name="Luo G."/>
        </authorList>
    </citation>
    <scope>NUCLEOTIDE SEQUENCE [LARGE SCALE GENOMIC DNA]</scope>
    <source>
        <strain evidence="6 7">TF11-11</strain>
    </source>
</reference>
<keyword evidence="2" id="KW-0479">Metal-binding</keyword>
<evidence type="ECO:0000313" key="7">
    <source>
        <dbReference type="Proteomes" id="UP000261208"/>
    </source>
</evidence>
<evidence type="ECO:0000259" key="5">
    <source>
        <dbReference type="PROSITE" id="PS51669"/>
    </source>
</evidence>
<dbReference type="InterPro" id="IPR009010">
    <property type="entry name" value="Asp_de-COase-like_dom_sf"/>
</dbReference>
<evidence type="ECO:0000256" key="3">
    <source>
        <dbReference type="ARBA" id="ARBA00023004"/>
    </source>
</evidence>
<keyword evidence="4" id="KW-0411">Iron-sulfur</keyword>
<accession>A0A3E4MIY0</accession>